<dbReference type="EMBL" id="ML210977">
    <property type="protein sequence ID" value="TFK93746.1"/>
    <property type="molecule type" value="Genomic_DNA"/>
</dbReference>
<dbReference type="SUPFAM" id="SSF101690">
    <property type="entry name" value="PAZ domain"/>
    <property type="match status" value="1"/>
</dbReference>
<dbReference type="Pfam" id="PF08699">
    <property type="entry name" value="ArgoL1"/>
    <property type="match status" value="1"/>
</dbReference>
<dbReference type="PROSITE" id="PS50821">
    <property type="entry name" value="PAZ"/>
    <property type="match status" value="1"/>
</dbReference>
<dbReference type="InterPro" id="IPR003100">
    <property type="entry name" value="PAZ_dom"/>
</dbReference>
<dbReference type="SUPFAM" id="SSF53098">
    <property type="entry name" value="Ribonuclease H-like"/>
    <property type="match status" value="1"/>
</dbReference>
<keyword evidence="4" id="KW-1185">Reference proteome</keyword>
<organism evidence="3 4">
    <name type="scientific">Polyporus arcularius HHB13444</name>
    <dbReference type="NCBI Taxonomy" id="1314778"/>
    <lineage>
        <taxon>Eukaryota</taxon>
        <taxon>Fungi</taxon>
        <taxon>Dikarya</taxon>
        <taxon>Basidiomycota</taxon>
        <taxon>Agaricomycotina</taxon>
        <taxon>Agaricomycetes</taxon>
        <taxon>Polyporales</taxon>
        <taxon>Polyporaceae</taxon>
        <taxon>Polyporus</taxon>
    </lineage>
</organism>
<dbReference type="AlphaFoldDB" id="A0A5C3PVT4"/>
<evidence type="ECO:0000259" key="2">
    <source>
        <dbReference type="PROSITE" id="PS50822"/>
    </source>
</evidence>
<dbReference type="SMART" id="SM00950">
    <property type="entry name" value="Piwi"/>
    <property type="match status" value="1"/>
</dbReference>
<dbReference type="Gene3D" id="2.170.260.10">
    <property type="entry name" value="paz domain"/>
    <property type="match status" value="1"/>
</dbReference>
<dbReference type="InterPro" id="IPR032474">
    <property type="entry name" value="Argonaute_N"/>
</dbReference>
<dbReference type="Pfam" id="PF16486">
    <property type="entry name" value="ArgoN"/>
    <property type="match status" value="1"/>
</dbReference>
<dbReference type="InterPro" id="IPR012337">
    <property type="entry name" value="RNaseH-like_sf"/>
</dbReference>
<protein>
    <submittedName>
        <fullName evidence="3">Piwi-domain-containing protein</fullName>
    </submittedName>
</protein>
<feature type="domain" description="Piwi" evidence="2">
    <location>
        <begin position="522"/>
        <end position="798"/>
    </location>
</feature>
<dbReference type="Gene3D" id="3.40.50.2300">
    <property type="match status" value="1"/>
</dbReference>
<dbReference type="PANTHER" id="PTHR22891">
    <property type="entry name" value="EUKARYOTIC TRANSLATION INITIATION FACTOR 2C"/>
    <property type="match status" value="1"/>
</dbReference>
<dbReference type="CDD" id="cd02846">
    <property type="entry name" value="PAZ_argonaute_like"/>
    <property type="match status" value="1"/>
</dbReference>
<dbReference type="InterPro" id="IPR003165">
    <property type="entry name" value="Piwi"/>
</dbReference>
<evidence type="ECO:0000313" key="3">
    <source>
        <dbReference type="EMBL" id="TFK93746.1"/>
    </source>
</evidence>
<dbReference type="InterPro" id="IPR036397">
    <property type="entry name" value="RNaseH_sf"/>
</dbReference>
<dbReference type="Proteomes" id="UP000308197">
    <property type="component" value="Unassembled WGS sequence"/>
</dbReference>
<dbReference type="GO" id="GO:0003723">
    <property type="term" value="F:RNA binding"/>
    <property type="evidence" value="ECO:0007669"/>
    <property type="project" value="InterPro"/>
</dbReference>
<sequence>MHAQHISGRHEAQYAGVPLIEQVALRQRVTVRTNMFEITRPPTAVYYQYDEINPPSHTSARNYEIIDRLQSSYAAEFGSRPLYDGRALLYSQRNITIQKVGFCRSVAFSLMQRSHLSLSSLCLRSLIEKGDSDDQEDVNYVVLQLCQLIVRQAPNFRHRFPAHSKSFYVADTAVDMDMGLQVWKGFFQSVRPTRGHLLLNVDHTAAPVYAPGPLLSTMLQFLKLRDPRDLQNLSRPEYLRLRSHLKGVVVRITVNSNVGPKPIVDLVEEAGRQEFDNKEGVRVSVSQHFASRYANGTVRFPRAIGVRVGKSAIIPAEFCEIIPGQLFRKKLPPELQNDFLRIATERPERRLQAIQGAVNQDTFNWNTSDFLKDAGMVVNPGMLEVTGAILKAPKIVYGNGEKIDARNGTWNVVGRKFYLPAARGLQAWAVAVLQRVRSQDLDTFLKTLVKNLRDRAVRGNPPVVHGNPTNPIPTLEDAALRAQIWGRANSPDMILVILPTNAEDCRNTVKVWGDWGTPERVAIPTQCVRTGKWERADSQYCNNLALKINPRLGGINSIIESEASDFLSTAMIVGADVGHPGPGVNHLPSITGLVASVDKTASRWTSFSCLQTPRLEIIGDLEQMMVDALNDFRGYRETQKDPVPPRHVVFFRDGVSEGEYRHIRDIEVPMIKRAFGRVGLRGNAAPKLLFVIVGKRPSTCTILFIDQSDPTRLDRRDADRSGNCPSGFVLFEGLNHPKYDDYYLQSQPGLKGMSRPAHYVVLENEAKLPLEIIGQMAYHLCYQYARATRAVSVPAPAYCTSHPTCPPGPMC</sequence>
<accession>A0A5C3PVT4</accession>
<evidence type="ECO:0000313" key="4">
    <source>
        <dbReference type="Proteomes" id="UP000308197"/>
    </source>
</evidence>
<proteinExistence type="predicted"/>
<dbReference type="InParanoid" id="A0A5C3PVT4"/>
<name>A0A5C3PVT4_9APHY</name>
<dbReference type="InterPro" id="IPR014811">
    <property type="entry name" value="ArgoL1"/>
</dbReference>
<evidence type="ECO:0000259" key="1">
    <source>
        <dbReference type="PROSITE" id="PS50821"/>
    </source>
</evidence>
<dbReference type="InterPro" id="IPR036085">
    <property type="entry name" value="PAZ_dom_sf"/>
</dbReference>
<dbReference type="Pfam" id="PF02171">
    <property type="entry name" value="Piwi"/>
    <property type="match status" value="1"/>
</dbReference>
<dbReference type="STRING" id="1314778.A0A5C3PVT4"/>
<gene>
    <name evidence="3" type="ORF">K466DRAFT_537425</name>
</gene>
<dbReference type="Gene3D" id="3.30.420.10">
    <property type="entry name" value="Ribonuclease H-like superfamily/Ribonuclease H"/>
    <property type="match status" value="1"/>
</dbReference>
<feature type="domain" description="PAZ" evidence="1">
    <location>
        <begin position="217"/>
        <end position="323"/>
    </location>
</feature>
<dbReference type="PROSITE" id="PS50822">
    <property type="entry name" value="PIWI"/>
    <property type="match status" value="1"/>
</dbReference>
<reference evidence="3 4" key="1">
    <citation type="journal article" date="2019" name="Nat. Ecol. Evol.">
        <title>Megaphylogeny resolves global patterns of mushroom evolution.</title>
        <authorList>
            <person name="Varga T."/>
            <person name="Krizsan K."/>
            <person name="Foldi C."/>
            <person name="Dima B."/>
            <person name="Sanchez-Garcia M."/>
            <person name="Sanchez-Ramirez S."/>
            <person name="Szollosi G.J."/>
            <person name="Szarkandi J.G."/>
            <person name="Papp V."/>
            <person name="Albert L."/>
            <person name="Andreopoulos W."/>
            <person name="Angelini C."/>
            <person name="Antonin V."/>
            <person name="Barry K.W."/>
            <person name="Bougher N.L."/>
            <person name="Buchanan P."/>
            <person name="Buyck B."/>
            <person name="Bense V."/>
            <person name="Catcheside P."/>
            <person name="Chovatia M."/>
            <person name="Cooper J."/>
            <person name="Damon W."/>
            <person name="Desjardin D."/>
            <person name="Finy P."/>
            <person name="Geml J."/>
            <person name="Haridas S."/>
            <person name="Hughes K."/>
            <person name="Justo A."/>
            <person name="Karasinski D."/>
            <person name="Kautmanova I."/>
            <person name="Kiss B."/>
            <person name="Kocsube S."/>
            <person name="Kotiranta H."/>
            <person name="LaButti K.M."/>
            <person name="Lechner B.E."/>
            <person name="Liimatainen K."/>
            <person name="Lipzen A."/>
            <person name="Lukacs Z."/>
            <person name="Mihaltcheva S."/>
            <person name="Morgado L.N."/>
            <person name="Niskanen T."/>
            <person name="Noordeloos M.E."/>
            <person name="Ohm R.A."/>
            <person name="Ortiz-Santana B."/>
            <person name="Ovrebo C."/>
            <person name="Racz N."/>
            <person name="Riley R."/>
            <person name="Savchenko A."/>
            <person name="Shiryaev A."/>
            <person name="Soop K."/>
            <person name="Spirin V."/>
            <person name="Szebenyi C."/>
            <person name="Tomsovsky M."/>
            <person name="Tulloss R.E."/>
            <person name="Uehling J."/>
            <person name="Grigoriev I.V."/>
            <person name="Vagvolgyi C."/>
            <person name="Papp T."/>
            <person name="Martin F.M."/>
            <person name="Miettinen O."/>
            <person name="Hibbett D.S."/>
            <person name="Nagy L.G."/>
        </authorList>
    </citation>
    <scope>NUCLEOTIDE SEQUENCE [LARGE SCALE GENOMIC DNA]</scope>
    <source>
        <strain evidence="3 4">HHB13444</strain>
    </source>
</reference>
<dbReference type="SMART" id="SM01163">
    <property type="entry name" value="DUF1785"/>
    <property type="match status" value="1"/>
</dbReference>